<dbReference type="EMBL" id="HACG01023408">
    <property type="protein sequence ID" value="CEK70273.1"/>
    <property type="molecule type" value="Transcribed_RNA"/>
</dbReference>
<reference evidence="3" key="1">
    <citation type="submission" date="2014-12" db="EMBL/GenBank/DDBJ databases">
        <title>Insight into the proteome of Arion vulgaris.</title>
        <authorList>
            <person name="Aradska J."/>
            <person name="Bulat T."/>
            <person name="Smidak R."/>
            <person name="Sarate P."/>
            <person name="Gangsoo J."/>
            <person name="Sialana F."/>
            <person name="Bilban M."/>
            <person name="Lubec G."/>
        </authorList>
    </citation>
    <scope>NUCLEOTIDE SEQUENCE</scope>
    <source>
        <tissue evidence="3">Skin</tissue>
    </source>
</reference>
<dbReference type="SUPFAM" id="SSF56973">
    <property type="entry name" value="Aerolisin/ETX pore-forming domain"/>
    <property type="match status" value="1"/>
</dbReference>
<evidence type="ECO:0000313" key="3">
    <source>
        <dbReference type="EMBL" id="CEK70274.1"/>
    </source>
</evidence>
<evidence type="ECO:0000256" key="1">
    <source>
        <dbReference type="SAM" id="MobiDB-lite"/>
    </source>
</evidence>
<dbReference type="Gene3D" id="2.170.15.10">
    <property type="entry name" value="Proaerolysin, chain A, domain 3"/>
    <property type="match status" value="1"/>
</dbReference>
<proteinExistence type="predicted"/>
<name>A0A0B6ZNM3_9EUPU</name>
<dbReference type="PANTHER" id="PTHR39369">
    <property type="entry name" value="LIN-24 (TWENTY-FOUR) LIKE"/>
    <property type="match status" value="1"/>
</dbReference>
<feature type="region of interest" description="Disordered" evidence="1">
    <location>
        <begin position="70"/>
        <end position="106"/>
    </location>
</feature>
<dbReference type="EMBL" id="HACG01023409">
    <property type="protein sequence ID" value="CEK70274.1"/>
    <property type="molecule type" value="Transcribed_RNA"/>
</dbReference>
<feature type="region of interest" description="Disordered" evidence="1">
    <location>
        <begin position="397"/>
        <end position="441"/>
    </location>
</feature>
<gene>
    <name evidence="3" type="primary">ORF73509</name>
    <name evidence="2" type="synonym">ORF73507</name>
</gene>
<dbReference type="AlphaFoldDB" id="A0A0B6ZNM3"/>
<organism evidence="3">
    <name type="scientific">Arion vulgaris</name>
    <dbReference type="NCBI Taxonomy" id="1028688"/>
    <lineage>
        <taxon>Eukaryota</taxon>
        <taxon>Metazoa</taxon>
        <taxon>Spiralia</taxon>
        <taxon>Lophotrochozoa</taxon>
        <taxon>Mollusca</taxon>
        <taxon>Gastropoda</taxon>
        <taxon>Heterobranchia</taxon>
        <taxon>Euthyneura</taxon>
        <taxon>Panpulmonata</taxon>
        <taxon>Eupulmonata</taxon>
        <taxon>Stylommatophora</taxon>
        <taxon>Helicina</taxon>
        <taxon>Arionoidea</taxon>
        <taxon>Arionidae</taxon>
        <taxon>Arion</taxon>
    </lineage>
</organism>
<accession>A0A0B6ZNM3</accession>
<evidence type="ECO:0000313" key="2">
    <source>
        <dbReference type="EMBL" id="CEK70273.1"/>
    </source>
</evidence>
<dbReference type="PANTHER" id="PTHR39369:SF6">
    <property type="entry name" value="LIN-24 (TWENTY-FOUR) LIKE"/>
    <property type="match status" value="1"/>
</dbReference>
<feature type="compositionally biased region" description="Low complexity" evidence="1">
    <location>
        <begin position="412"/>
        <end position="432"/>
    </location>
</feature>
<sequence>MSCLCGRQSLNEDDMPPILDVEKILTDYVWEMFIQTQSKIQRLCLRRNDFNVNVPMNYFHFETFRQHVTPRSKQELGQDGHILDQKNKNGNNAGNEKSRLAKSKYGKGASKNSNIIEISTDFVNDTDREQTYKFRLEKTRKAVLSVSFQKGFTVGGKARFSVELPKLVSGTQVSAETDMTINVTKQEGENVEETVVLETTSDIKVKERCKYVAKVVLAETRVSYDFAVWCRISMPIGGAPASITRKKDGEIYFTSTIKRLDKIFERFKSQVKIKTAPSEMETENYIVEIKTTGIVEGVRLSDQRIILESSDLHAPSIHNGVCDDDDDNEKVSSDKLMINVDYVPQTAVVQSYATPLLQRPRSIDGPIIEEVVEGDDDDSNQSGTSLPTVRIQSKSLVNRPSVSMSAIPTIVPKSPSSVGSSPLSEKSGSDGSVSNKTSTTV</sequence>
<protein>
    <submittedName>
        <fullName evidence="3">Uncharacterized protein</fullName>
    </submittedName>
</protein>
<feature type="compositionally biased region" description="Polar residues" evidence="1">
    <location>
        <begin position="397"/>
        <end position="406"/>
    </location>
</feature>
<dbReference type="CDD" id="cd20237">
    <property type="entry name" value="PFM_LIN24-like"/>
    <property type="match status" value="1"/>
</dbReference>
<feature type="compositionally biased region" description="Basic and acidic residues" evidence="1">
    <location>
        <begin position="72"/>
        <end position="87"/>
    </location>
</feature>